<gene>
    <name evidence="1" type="ORF">DDE20_16975</name>
</gene>
<proteinExistence type="predicted"/>
<keyword evidence="2" id="KW-1185">Reference proteome</keyword>
<dbReference type="Proteomes" id="UP000245911">
    <property type="component" value="Unassembled WGS sequence"/>
</dbReference>
<comment type="caution">
    <text evidence="1">The sequence shown here is derived from an EMBL/GenBank/DDBJ whole genome shotgun (WGS) entry which is preliminary data.</text>
</comment>
<evidence type="ECO:0000313" key="1">
    <source>
        <dbReference type="EMBL" id="PVH27463.1"/>
    </source>
</evidence>
<evidence type="ECO:0000313" key="2">
    <source>
        <dbReference type="Proteomes" id="UP000245911"/>
    </source>
</evidence>
<name>A0A2T8HPX2_9RHOB</name>
<sequence length="77" mass="8913">MRQEAIADYWMVSTTIPCLISISPEQKAKRDRAALILVKIFLTRIQWSKAANSEAKYIISLDRSRRFFRATCRHSGP</sequence>
<reference evidence="1 2" key="1">
    <citation type="submission" date="2018-04" db="EMBL/GenBank/DDBJ databases">
        <title>Pararhodobacter oceanense sp. nov., isolated from marine intertidal sediment.</title>
        <authorList>
            <person name="Wang X.-L."/>
            <person name="Du Z.-J."/>
        </authorList>
    </citation>
    <scope>NUCLEOTIDE SEQUENCE [LARGE SCALE GENOMIC DNA]</scope>
    <source>
        <strain evidence="1 2">AM505</strain>
    </source>
</reference>
<dbReference type="EMBL" id="QDKM01000012">
    <property type="protein sequence ID" value="PVH27463.1"/>
    <property type="molecule type" value="Genomic_DNA"/>
</dbReference>
<dbReference type="AlphaFoldDB" id="A0A2T8HPX2"/>
<protein>
    <submittedName>
        <fullName evidence="1">Uncharacterized protein</fullName>
    </submittedName>
</protein>
<accession>A0A2T8HPX2</accession>
<organism evidence="1 2">
    <name type="scientific">Pararhodobacter oceanensis</name>
    <dbReference type="NCBI Taxonomy" id="2172121"/>
    <lineage>
        <taxon>Bacteria</taxon>
        <taxon>Pseudomonadati</taxon>
        <taxon>Pseudomonadota</taxon>
        <taxon>Alphaproteobacteria</taxon>
        <taxon>Rhodobacterales</taxon>
        <taxon>Paracoccaceae</taxon>
        <taxon>Pararhodobacter</taxon>
    </lineage>
</organism>